<gene>
    <name evidence="2" type="ORF">VSU01S_03400</name>
</gene>
<dbReference type="AlphaFoldDB" id="A0A511QL93"/>
<comment type="caution">
    <text evidence="2">The sequence shown here is derived from an EMBL/GenBank/DDBJ whole genome shotgun (WGS) entry which is preliminary data.</text>
</comment>
<evidence type="ECO:0000313" key="2">
    <source>
        <dbReference type="EMBL" id="GEM78095.1"/>
    </source>
</evidence>
<sequence length="155" mass="16542">MNKISLAIAISLGMSSVAIASDWNVETTTEGKKVAVSNTVEGKTQGVFFHMDSDGTLIVNTKATGMSCMMDEPKASVVTYNDQAVKVTIKCSEEGNMEMSPVSDAGLEFLNNELLKKKGVTINTKRGHTGYISAEGYTAAMSEVGQDEFSEEVAL</sequence>
<evidence type="ECO:0000256" key="1">
    <source>
        <dbReference type="SAM" id="SignalP"/>
    </source>
</evidence>
<keyword evidence="3" id="KW-1185">Reference proteome</keyword>
<dbReference type="RefSeq" id="WP_119008741.1">
    <property type="nucleotide sequence ID" value="NZ_BJXK01000001.1"/>
</dbReference>
<feature type="signal peptide" evidence="1">
    <location>
        <begin position="1"/>
        <end position="20"/>
    </location>
</feature>
<name>A0A511QL93_9VIBR</name>
<keyword evidence="1" id="KW-0732">Signal</keyword>
<protein>
    <recommendedName>
        <fullName evidence="4">DUF306 domain-containing protein</fullName>
    </recommendedName>
</protein>
<evidence type="ECO:0008006" key="4">
    <source>
        <dbReference type="Google" id="ProtNLM"/>
    </source>
</evidence>
<dbReference type="EMBL" id="BJXK01000001">
    <property type="protein sequence ID" value="GEM78095.1"/>
    <property type="molecule type" value="Genomic_DNA"/>
</dbReference>
<proteinExistence type="predicted"/>
<dbReference type="Proteomes" id="UP000321113">
    <property type="component" value="Unassembled WGS sequence"/>
</dbReference>
<accession>A0A511QL93</accession>
<organism evidence="2 3">
    <name type="scientific">Vibrio superstes NBRC 103154</name>
    <dbReference type="NCBI Taxonomy" id="1219062"/>
    <lineage>
        <taxon>Bacteria</taxon>
        <taxon>Pseudomonadati</taxon>
        <taxon>Pseudomonadota</taxon>
        <taxon>Gammaproteobacteria</taxon>
        <taxon>Vibrionales</taxon>
        <taxon>Vibrionaceae</taxon>
        <taxon>Vibrio</taxon>
    </lineage>
</organism>
<evidence type="ECO:0000313" key="3">
    <source>
        <dbReference type="Proteomes" id="UP000321113"/>
    </source>
</evidence>
<reference evidence="2 3" key="1">
    <citation type="submission" date="2019-07" db="EMBL/GenBank/DDBJ databases">
        <title>Whole genome shotgun sequence of Vibrio superstes NBRC 103154.</title>
        <authorList>
            <person name="Hosoyama A."/>
            <person name="Uohara A."/>
            <person name="Ohji S."/>
            <person name="Ichikawa N."/>
        </authorList>
    </citation>
    <scope>NUCLEOTIDE SEQUENCE [LARGE SCALE GENOMIC DNA]</scope>
    <source>
        <strain evidence="2 3">NBRC 103154</strain>
    </source>
</reference>
<feature type="chain" id="PRO_5021922128" description="DUF306 domain-containing protein" evidence="1">
    <location>
        <begin position="21"/>
        <end position="155"/>
    </location>
</feature>